<accession>A0A087SFZ5</accession>
<evidence type="ECO:0000313" key="3">
    <source>
        <dbReference type="Proteomes" id="UP000028924"/>
    </source>
</evidence>
<dbReference type="GeneID" id="23613758"/>
<dbReference type="AlphaFoldDB" id="A0A087SFZ5"/>
<organism evidence="2 3">
    <name type="scientific">Auxenochlorella protothecoides</name>
    <name type="common">Green microalga</name>
    <name type="synonym">Chlorella protothecoides</name>
    <dbReference type="NCBI Taxonomy" id="3075"/>
    <lineage>
        <taxon>Eukaryota</taxon>
        <taxon>Viridiplantae</taxon>
        <taxon>Chlorophyta</taxon>
        <taxon>core chlorophytes</taxon>
        <taxon>Trebouxiophyceae</taxon>
        <taxon>Chlorellales</taxon>
        <taxon>Chlorellaceae</taxon>
        <taxon>Auxenochlorella</taxon>
    </lineage>
</organism>
<protein>
    <submittedName>
        <fullName evidence="2">Uncharacterized protein</fullName>
    </submittedName>
</protein>
<evidence type="ECO:0000256" key="1">
    <source>
        <dbReference type="SAM" id="MobiDB-lite"/>
    </source>
</evidence>
<dbReference type="KEGG" id="apro:F751_2367"/>
<gene>
    <name evidence="2" type="ORF">F751_2367</name>
</gene>
<dbReference type="eggNOG" id="ENOG502SRHT">
    <property type="taxonomic scope" value="Eukaryota"/>
</dbReference>
<keyword evidence="3" id="KW-1185">Reference proteome</keyword>
<dbReference type="EMBL" id="KL662109">
    <property type="protein sequence ID" value="KFM24649.1"/>
    <property type="molecule type" value="Genomic_DNA"/>
</dbReference>
<sequence length="207" mass="23157">MDEALTHKAGPSLRPFEGPTTRSRKRRLSQQAVDAEDAARRQVRCPSLGDWSLCLYIRWTTLCGDSKVTRLPLRLISSIEQLQGLFSRLIRHAYDGSDLPDFLTSPAFLMCTPLEEFVSVPSALGSTHFRLVLLAQDGWEYTVAERDLSSHPDPAADLMVTMAEFQSNALDLGDHEVVFNMVSYPTVCVQREVVERMIARCAEDPSA</sequence>
<reference evidence="2 3" key="1">
    <citation type="journal article" date="2014" name="BMC Genomics">
        <title>Oil accumulation mechanisms of the oleaginous microalga Chlorella protothecoides revealed through its genome, transcriptomes, and proteomes.</title>
        <authorList>
            <person name="Gao C."/>
            <person name="Wang Y."/>
            <person name="Shen Y."/>
            <person name="Yan D."/>
            <person name="He X."/>
            <person name="Dai J."/>
            <person name="Wu Q."/>
        </authorList>
    </citation>
    <scope>NUCLEOTIDE SEQUENCE [LARGE SCALE GENOMIC DNA]</scope>
    <source>
        <strain evidence="2 3">0710</strain>
    </source>
</reference>
<proteinExistence type="predicted"/>
<dbReference type="Proteomes" id="UP000028924">
    <property type="component" value="Unassembled WGS sequence"/>
</dbReference>
<feature type="region of interest" description="Disordered" evidence="1">
    <location>
        <begin position="1"/>
        <end position="31"/>
    </location>
</feature>
<name>A0A087SFZ5_AUXPR</name>
<dbReference type="RefSeq" id="XP_011397537.1">
    <property type="nucleotide sequence ID" value="XM_011399235.1"/>
</dbReference>
<dbReference type="OrthoDB" id="539192at2759"/>
<evidence type="ECO:0000313" key="2">
    <source>
        <dbReference type="EMBL" id="KFM24649.1"/>
    </source>
</evidence>